<sequence>MFNICQVFGLKSMLKDEHLQNQIIQQEYEHHSQEYPLTKINTHQFIQASQIQYLIICSQVYSDIKYIAIINCNYP</sequence>
<comment type="caution">
    <text evidence="1">The sequence shown here is derived from an EMBL/GenBank/DDBJ whole genome shotgun (WGS) entry which is preliminary data.</text>
</comment>
<reference evidence="1" key="1">
    <citation type="submission" date="2021-01" db="EMBL/GenBank/DDBJ databases">
        <authorList>
            <consortium name="Genoscope - CEA"/>
            <person name="William W."/>
        </authorList>
    </citation>
    <scope>NUCLEOTIDE SEQUENCE</scope>
</reference>
<accession>A0A8S1YQI2</accession>
<protein>
    <submittedName>
        <fullName evidence="1">Uncharacterized protein</fullName>
    </submittedName>
</protein>
<dbReference type="Proteomes" id="UP000683925">
    <property type="component" value="Unassembled WGS sequence"/>
</dbReference>
<gene>
    <name evidence="1" type="ORF">POCTA_138.1.T2490001</name>
</gene>
<keyword evidence="2" id="KW-1185">Reference proteome</keyword>
<proteinExistence type="predicted"/>
<evidence type="ECO:0000313" key="2">
    <source>
        <dbReference type="Proteomes" id="UP000683925"/>
    </source>
</evidence>
<dbReference type="EMBL" id="CAJJDP010000253">
    <property type="protein sequence ID" value="CAD8215417.1"/>
    <property type="molecule type" value="Genomic_DNA"/>
</dbReference>
<dbReference type="AlphaFoldDB" id="A0A8S1YQI2"/>
<evidence type="ECO:0000313" key="1">
    <source>
        <dbReference type="EMBL" id="CAD8215417.1"/>
    </source>
</evidence>
<name>A0A8S1YQI2_PAROT</name>
<organism evidence="1 2">
    <name type="scientific">Paramecium octaurelia</name>
    <dbReference type="NCBI Taxonomy" id="43137"/>
    <lineage>
        <taxon>Eukaryota</taxon>
        <taxon>Sar</taxon>
        <taxon>Alveolata</taxon>
        <taxon>Ciliophora</taxon>
        <taxon>Intramacronucleata</taxon>
        <taxon>Oligohymenophorea</taxon>
        <taxon>Peniculida</taxon>
        <taxon>Parameciidae</taxon>
        <taxon>Paramecium</taxon>
    </lineage>
</organism>